<dbReference type="GO" id="GO:0016705">
    <property type="term" value="F:oxidoreductase activity, acting on paired donors, with incorporation or reduction of molecular oxygen"/>
    <property type="evidence" value="ECO:0007669"/>
    <property type="project" value="InterPro"/>
</dbReference>
<name>A0A8J5GRM4_ZINOF</name>
<dbReference type="PANTHER" id="PTHR47945">
    <property type="entry name" value="CYTOCHROME P450 84A1-RELATED"/>
    <property type="match status" value="1"/>
</dbReference>
<dbReference type="Proteomes" id="UP000734854">
    <property type="component" value="Unassembled WGS sequence"/>
</dbReference>
<gene>
    <name evidence="1" type="ORF">ZIOFF_034200</name>
</gene>
<dbReference type="GO" id="GO:0020037">
    <property type="term" value="F:heme binding"/>
    <property type="evidence" value="ECO:0007669"/>
    <property type="project" value="InterPro"/>
</dbReference>
<organism evidence="1 2">
    <name type="scientific">Zingiber officinale</name>
    <name type="common">Ginger</name>
    <name type="synonym">Amomum zingiber</name>
    <dbReference type="NCBI Taxonomy" id="94328"/>
    <lineage>
        <taxon>Eukaryota</taxon>
        <taxon>Viridiplantae</taxon>
        <taxon>Streptophyta</taxon>
        <taxon>Embryophyta</taxon>
        <taxon>Tracheophyta</taxon>
        <taxon>Spermatophyta</taxon>
        <taxon>Magnoliopsida</taxon>
        <taxon>Liliopsida</taxon>
        <taxon>Zingiberales</taxon>
        <taxon>Zingiberaceae</taxon>
        <taxon>Zingiber</taxon>
    </lineage>
</organism>
<protein>
    <submittedName>
        <fullName evidence="1">Uncharacterized protein</fullName>
    </submittedName>
</protein>
<dbReference type="GO" id="GO:0004497">
    <property type="term" value="F:monooxygenase activity"/>
    <property type="evidence" value="ECO:0007669"/>
    <property type="project" value="InterPro"/>
</dbReference>
<accession>A0A8J5GRM4</accession>
<dbReference type="InterPro" id="IPR053062">
    <property type="entry name" value="CYP450_84A"/>
</dbReference>
<dbReference type="EMBL" id="JACMSC010000009">
    <property type="protein sequence ID" value="KAG6508818.1"/>
    <property type="molecule type" value="Genomic_DNA"/>
</dbReference>
<comment type="caution">
    <text evidence="1">The sequence shown here is derived from an EMBL/GenBank/DDBJ whole genome shotgun (WGS) entry which is preliminary data.</text>
</comment>
<proteinExistence type="predicted"/>
<dbReference type="AlphaFoldDB" id="A0A8J5GRM4"/>
<sequence length="95" mass="10791">MVASAIEWALAELMKNPDEMRHILEELAAVIGLDRLIQKSNLEKLPYLKCSEKEALRLDLHIPLLLHETTEESQVIGNLFLARSRVMTNVKAIGR</sequence>
<evidence type="ECO:0000313" key="1">
    <source>
        <dbReference type="EMBL" id="KAG6508818.1"/>
    </source>
</evidence>
<dbReference type="InterPro" id="IPR036396">
    <property type="entry name" value="Cyt_P450_sf"/>
</dbReference>
<reference evidence="1 2" key="1">
    <citation type="submission" date="2020-08" db="EMBL/GenBank/DDBJ databases">
        <title>Plant Genome Project.</title>
        <authorList>
            <person name="Zhang R.-G."/>
        </authorList>
    </citation>
    <scope>NUCLEOTIDE SEQUENCE [LARGE SCALE GENOMIC DNA]</scope>
    <source>
        <tissue evidence="1">Rhizome</tissue>
    </source>
</reference>
<dbReference type="SUPFAM" id="SSF48264">
    <property type="entry name" value="Cytochrome P450"/>
    <property type="match status" value="1"/>
</dbReference>
<dbReference type="Pfam" id="PF00067">
    <property type="entry name" value="p450"/>
    <property type="match status" value="1"/>
</dbReference>
<dbReference type="PANTHER" id="PTHR47945:SF5">
    <property type="entry name" value="CYTOCHROME P450 84A1-RELATED"/>
    <property type="match status" value="1"/>
</dbReference>
<dbReference type="GO" id="GO:0005506">
    <property type="term" value="F:iron ion binding"/>
    <property type="evidence" value="ECO:0007669"/>
    <property type="project" value="InterPro"/>
</dbReference>
<keyword evidence="2" id="KW-1185">Reference proteome</keyword>
<evidence type="ECO:0000313" key="2">
    <source>
        <dbReference type="Proteomes" id="UP000734854"/>
    </source>
</evidence>
<dbReference type="Gene3D" id="1.10.630.10">
    <property type="entry name" value="Cytochrome P450"/>
    <property type="match status" value="1"/>
</dbReference>
<dbReference type="InterPro" id="IPR001128">
    <property type="entry name" value="Cyt_P450"/>
</dbReference>